<proteinExistence type="predicted"/>
<keyword evidence="3" id="KW-1185">Reference proteome</keyword>
<dbReference type="KEGG" id="tki:TKV_c22160"/>
<dbReference type="AlphaFoldDB" id="A0A097AU64"/>
<reference evidence="3" key="1">
    <citation type="journal article" date="2015" name="Genome Announc.">
        <title>Whole-Genome Sequences of 80 Environmental and Clinical Isolates of Burkholderia pseudomallei.</title>
        <authorList>
            <person name="Johnson S.L."/>
            <person name="Baker A.L."/>
            <person name="Chain P.S."/>
            <person name="Currie B.J."/>
            <person name="Daligault H.E."/>
            <person name="Davenport K.W."/>
            <person name="Davis C.B."/>
            <person name="Inglis T.J."/>
            <person name="Kaestli M."/>
            <person name="Koren S."/>
            <person name="Mayo M."/>
            <person name="Merritt A.J."/>
            <person name="Price E.P."/>
            <person name="Sarovich D.S."/>
            <person name="Warner J."/>
            <person name="Rosovitz M.J."/>
        </authorList>
    </citation>
    <scope>NUCLEOTIDE SEQUENCE [LARGE SCALE GENOMIC DNA]</scope>
    <source>
        <strain evidence="3">DSM 2030</strain>
    </source>
</reference>
<organism evidence="2 3">
    <name type="scientific">Thermoanaerobacter kivui</name>
    <name type="common">Acetogenium kivui</name>
    <dbReference type="NCBI Taxonomy" id="2325"/>
    <lineage>
        <taxon>Bacteria</taxon>
        <taxon>Bacillati</taxon>
        <taxon>Bacillota</taxon>
        <taxon>Clostridia</taxon>
        <taxon>Thermoanaerobacterales</taxon>
        <taxon>Thermoanaerobacteraceae</taxon>
        <taxon>Thermoanaerobacter</taxon>
    </lineage>
</organism>
<sequence>MPNFGVGAGAIGTHVLWNFVAMGIKKITVVDFDVVEESNLNRQLFYCYEDIGKYKVEVLAEKIKKLDPQVELIIYKEKISSVQDIEKYIANKTLVIKSFDTPENATEWVNEVCVNIKATEISNNKVIMGWSMRLVVSPNFSACITIPV</sequence>
<dbReference type="Proteomes" id="UP000029669">
    <property type="component" value="Chromosome"/>
</dbReference>
<gene>
    <name evidence="2" type="ORF">TKV_c22160</name>
</gene>
<dbReference type="InterPro" id="IPR000594">
    <property type="entry name" value="ThiF_NAD_FAD-bd"/>
</dbReference>
<evidence type="ECO:0000313" key="2">
    <source>
        <dbReference type="EMBL" id="AIS53345.1"/>
    </source>
</evidence>
<dbReference type="PANTHER" id="PTHR10953:SF102">
    <property type="entry name" value="ADENYLYLTRANSFERASE AND SULFURTRANSFERASE MOCS3"/>
    <property type="match status" value="1"/>
</dbReference>
<accession>A0A097AU64</accession>
<evidence type="ECO:0000313" key="3">
    <source>
        <dbReference type="Proteomes" id="UP000029669"/>
    </source>
</evidence>
<dbReference type="PANTHER" id="PTHR10953">
    <property type="entry name" value="UBIQUITIN-ACTIVATING ENZYME E1"/>
    <property type="match status" value="1"/>
</dbReference>
<dbReference type="RefSeq" id="WP_049685936.1">
    <property type="nucleotide sequence ID" value="NZ_CP009170.1"/>
</dbReference>
<dbReference type="Pfam" id="PF00899">
    <property type="entry name" value="ThiF"/>
    <property type="match status" value="1"/>
</dbReference>
<dbReference type="HOGENOM" id="CLU_1757950_0_0_9"/>
<dbReference type="GO" id="GO:0032446">
    <property type="term" value="P:protein modification by small protein conjugation"/>
    <property type="evidence" value="ECO:0007669"/>
    <property type="project" value="TreeGrafter"/>
</dbReference>
<dbReference type="Gene3D" id="3.40.50.720">
    <property type="entry name" value="NAD(P)-binding Rossmann-like Domain"/>
    <property type="match status" value="1"/>
</dbReference>
<feature type="domain" description="THIF-type NAD/FAD binding fold" evidence="1">
    <location>
        <begin position="6"/>
        <end position="143"/>
    </location>
</feature>
<dbReference type="eggNOG" id="COG0476">
    <property type="taxonomic scope" value="Bacteria"/>
</dbReference>
<dbReference type="InterPro" id="IPR045886">
    <property type="entry name" value="ThiF/MoeB/HesA"/>
</dbReference>
<evidence type="ECO:0000259" key="1">
    <source>
        <dbReference type="Pfam" id="PF00899"/>
    </source>
</evidence>
<dbReference type="GO" id="GO:0004792">
    <property type="term" value="F:thiosulfate-cyanide sulfurtransferase activity"/>
    <property type="evidence" value="ECO:0007669"/>
    <property type="project" value="TreeGrafter"/>
</dbReference>
<dbReference type="GO" id="GO:0016779">
    <property type="term" value="F:nucleotidyltransferase activity"/>
    <property type="evidence" value="ECO:0007669"/>
    <property type="project" value="TreeGrafter"/>
</dbReference>
<dbReference type="InterPro" id="IPR035985">
    <property type="entry name" value="Ubiquitin-activating_enz"/>
</dbReference>
<dbReference type="OrthoDB" id="9804286at2"/>
<dbReference type="GO" id="GO:0005737">
    <property type="term" value="C:cytoplasm"/>
    <property type="evidence" value="ECO:0007669"/>
    <property type="project" value="TreeGrafter"/>
</dbReference>
<dbReference type="SUPFAM" id="SSF69572">
    <property type="entry name" value="Activating enzymes of the ubiquitin-like proteins"/>
    <property type="match status" value="1"/>
</dbReference>
<dbReference type="GO" id="GO:0008641">
    <property type="term" value="F:ubiquitin-like modifier activating enzyme activity"/>
    <property type="evidence" value="ECO:0007669"/>
    <property type="project" value="InterPro"/>
</dbReference>
<dbReference type="EMBL" id="CP009170">
    <property type="protein sequence ID" value="AIS53345.1"/>
    <property type="molecule type" value="Genomic_DNA"/>
</dbReference>
<protein>
    <submittedName>
        <fullName evidence="2">UBA/THIF-type NAD/FAD binding protein</fullName>
    </submittedName>
</protein>
<name>A0A097AU64_THEKI</name>
<dbReference type="STRING" id="2325.TKV_c22160"/>